<evidence type="ECO:0000313" key="3">
    <source>
        <dbReference type="Proteomes" id="UP001223646"/>
    </source>
</evidence>
<comment type="caution">
    <text evidence="2">The sequence shown here is derived from an EMBL/GenBank/DDBJ whole genome shotgun (WGS) entry which is preliminary data.</text>
</comment>
<dbReference type="AlphaFoldDB" id="A0AAW9SLS4"/>
<sequence>MERHQREYLRTQQQRADVKALQQADRQLRRVIAQRYRTLDRQNAAESRLRDRQARLNPQVVRELPGRELVRHAVSAQILDSDLDRTIVADEMSQRGFYDSAREMGQWQQRPEHTESRSTVWESEALSRIVGSGVGMLAAEEITAMVDEVDQIVEENSVSGQTVEQLDHDVAVAEEWASPADVSDSLAFAEQAFPGGLQAALAEEALSDSSVAGAEESAEAIDVQEDVAEA</sequence>
<name>A0AAW9SLS4_CORAY</name>
<evidence type="ECO:0000256" key="1">
    <source>
        <dbReference type="SAM" id="MobiDB-lite"/>
    </source>
</evidence>
<feature type="region of interest" description="Disordered" evidence="1">
    <location>
        <begin position="206"/>
        <end position="230"/>
    </location>
</feature>
<accession>A0AAW9SLS4</accession>
<gene>
    <name evidence="2" type="ORF">QP460_000010</name>
</gene>
<feature type="compositionally biased region" description="Low complexity" evidence="1">
    <location>
        <begin position="206"/>
        <end position="215"/>
    </location>
</feature>
<dbReference type="EMBL" id="JASOOY020000001">
    <property type="protein sequence ID" value="MEO3715980.1"/>
    <property type="molecule type" value="Genomic_DNA"/>
</dbReference>
<feature type="compositionally biased region" description="Acidic residues" evidence="1">
    <location>
        <begin position="216"/>
        <end position="230"/>
    </location>
</feature>
<dbReference type="RefSeq" id="WP_284827064.1">
    <property type="nucleotide sequence ID" value="NZ_JASOOY020000001.1"/>
</dbReference>
<proteinExistence type="predicted"/>
<reference evidence="2" key="2">
    <citation type="submission" date="2024-05" db="EMBL/GenBank/DDBJ databases">
        <authorList>
            <person name="Wolfe A."/>
        </authorList>
    </citation>
    <scope>NUCLEOTIDE SEQUENCE</scope>
    <source>
        <strain evidence="2">UMB1064</strain>
    </source>
</reference>
<dbReference type="Proteomes" id="UP001223646">
    <property type="component" value="Unassembled WGS sequence"/>
</dbReference>
<organism evidence="2 3">
    <name type="scientific">Corynebacterium amycolatum</name>
    <dbReference type="NCBI Taxonomy" id="43765"/>
    <lineage>
        <taxon>Bacteria</taxon>
        <taxon>Bacillati</taxon>
        <taxon>Actinomycetota</taxon>
        <taxon>Actinomycetes</taxon>
        <taxon>Mycobacteriales</taxon>
        <taxon>Corynebacteriaceae</taxon>
        <taxon>Corynebacterium</taxon>
    </lineage>
</organism>
<evidence type="ECO:0000313" key="2">
    <source>
        <dbReference type="EMBL" id="MEO3715980.1"/>
    </source>
</evidence>
<reference evidence="2" key="1">
    <citation type="submission" date="2023-05" db="EMBL/GenBank/DDBJ databases">
        <authorList>
            <person name="Du J."/>
        </authorList>
    </citation>
    <scope>NUCLEOTIDE SEQUENCE</scope>
    <source>
        <strain evidence="2">UMB1064</strain>
    </source>
</reference>
<protein>
    <submittedName>
        <fullName evidence="2">Uncharacterized protein</fullName>
    </submittedName>
</protein>